<dbReference type="AlphaFoldDB" id="A0A5N6RV99"/>
<sequence length="80" mass="9511">MTSPIHIAVKAWHSRRAIWITLPCMRMPIWSSCTPSLRPMWVIVRHRVLRTHIVELLVSRRASSPRILLHECYVIRRFGQ</sequence>
<gene>
    <name evidence="1" type="ORF">FH972_019977</name>
</gene>
<protein>
    <submittedName>
        <fullName evidence="1">Uncharacterized protein</fullName>
    </submittedName>
</protein>
<evidence type="ECO:0000313" key="1">
    <source>
        <dbReference type="EMBL" id="KAE8125143.1"/>
    </source>
</evidence>
<name>A0A5N6RV99_9ROSI</name>
<proteinExistence type="predicted"/>
<keyword evidence="2" id="KW-1185">Reference proteome</keyword>
<dbReference type="EMBL" id="CM017328">
    <property type="protein sequence ID" value="KAE8125143.1"/>
    <property type="molecule type" value="Genomic_DNA"/>
</dbReference>
<evidence type="ECO:0000313" key="2">
    <source>
        <dbReference type="Proteomes" id="UP000327013"/>
    </source>
</evidence>
<reference evidence="1 2" key="1">
    <citation type="submission" date="2019-06" db="EMBL/GenBank/DDBJ databases">
        <title>A chromosomal-level reference genome of Carpinus fangiana (Coryloideae, Betulaceae).</title>
        <authorList>
            <person name="Yang X."/>
            <person name="Wang Z."/>
            <person name="Zhang L."/>
            <person name="Hao G."/>
            <person name="Liu J."/>
            <person name="Yang Y."/>
        </authorList>
    </citation>
    <scope>NUCLEOTIDE SEQUENCE [LARGE SCALE GENOMIC DNA]</scope>
    <source>
        <strain evidence="1">Cfa_2016G</strain>
        <tissue evidence="1">Leaf</tissue>
    </source>
</reference>
<organism evidence="1 2">
    <name type="scientific">Carpinus fangiana</name>
    <dbReference type="NCBI Taxonomy" id="176857"/>
    <lineage>
        <taxon>Eukaryota</taxon>
        <taxon>Viridiplantae</taxon>
        <taxon>Streptophyta</taxon>
        <taxon>Embryophyta</taxon>
        <taxon>Tracheophyta</taxon>
        <taxon>Spermatophyta</taxon>
        <taxon>Magnoliopsida</taxon>
        <taxon>eudicotyledons</taxon>
        <taxon>Gunneridae</taxon>
        <taxon>Pentapetalae</taxon>
        <taxon>rosids</taxon>
        <taxon>fabids</taxon>
        <taxon>Fagales</taxon>
        <taxon>Betulaceae</taxon>
        <taxon>Carpinus</taxon>
    </lineage>
</organism>
<accession>A0A5N6RV99</accession>
<dbReference type="Proteomes" id="UP000327013">
    <property type="component" value="Chromosome 8"/>
</dbReference>